<dbReference type="AlphaFoldDB" id="A0A918WTN9"/>
<reference evidence="3" key="2">
    <citation type="submission" date="2020-09" db="EMBL/GenBank/DDBJ databases">
        <authorList>
            <person name="Sun Q."/>
            <person name="Ohkuma M."/>
        </authorList>
    </citation>
    <scope>NUCLEOTIDE SEQUENCE</scope>
    <source>
        <strain evidence="3">JCM 4637</strain>
    </source>
</reference>
<feature type="region of interest" description="Disordered" evidence="1">
    <location>
        <begin position="30"/>
        <end position="50"/>
    </location>
</feature>
<comment type="caution">
    <text evidence="3">The sequence shown here is derived from an EMBL/GenBank/DDBJ whole genome shotgun (WGS) entry which is preliminary data.</text>
</comment>
<dbReference type="RefSeq" id="WP_189822187.1">
    <property type="nucleotide sequence ID" value="NZ_BMVC01000002.1"/>
</dbReference>
<evidence type="ECO:0000256" key="1">
    <source>
        <dbReference type="SAM" id="MobiDB-lite"/>
    </source>
</evidence>
<protein>
    <recommendedName>
        <fullName evidence="5">Bacterial Ig domain-containing protein</fullName>
    </recommendedName>
</protein>
<evidence type="ECO:0000313" key="3">
    <source>
        <dbReference type="EMBL" id="GHC81842.1"/>
    </source>
</evidence>
<organism evidence="3 4">
    <name type="scientific">Streptomyces finlayi</name>
    <dbReference type="NCBI Taxonomy" id="67296"/>
    <lineage>
        <taxon>Bacteria</taxon>
        <taxon>Bacillati</taxon>
        <taxon>Actinomycetota</taxon>
        <taxon>Actinomycetes</taxon>
        <taxon>Kitasatosporales</taxon>
        <taxon>Streptomycetaceae</taxon>
        <taxon>Streptomyces</taxon>
    </lineage>
</organism>
<sequence>MNASLRSRCAHALTAGVLTAALLTAGTAAASAAPSPKPSPSASTSAGASTAAITVKASANEVDQGGTVTFTGRTKGLKVGSKLLLQHKNGTKWTTLKASTTVKNGSGYTLDAKLLTKGKEQLRIKGDDDTVSPTVKVTVK</sequence>
<proteinExistence type="predicted"/>
<feature type="signal peptide" evidence="2">
    <location>
        <begin position="1"/>
        <end position="32"/>
    </location>
</feature>
<dbReference type="EMBL" id="BMVC01000002">
    <property type="protein sequence ID" value="GHC81842.1"/>
    <property type="molecule type" value="Genomic_DNA"/>
</dbReference>
<dbReference type="Proteomes" id="UP000638353">
    <property type="component" value="Unassembled WGS sequence"/>
</dbReference>
<evidence type="ECO:0008006" key="5">
    <source>
        <dbReference type="Google" id="ProtNLM"/>
    </source>
</evidence>
<evidence type="ECO:0000256" key="2">
    <source>
        <dbReference type="SAM" id="SignalP"/>
    </source>
</evidence>
<accession>A0A918WTN9</accession>
<feature type="chain" id="PRO_5037264349" description="Bacterial Ig domain-containing protein" evidence="2">
    <location>
        <begin position="33"/>
        <end position="140"/>
    </location>
</feature>
<keyword evidence="2" id="KW-0732">Signal</keyword>
<evidence type="ECO:0000313" key="4">
    <source>
        <dbReference type="Proteomes" id="UP000638353"/>
    </source>
</evidence>
<gene>
    <name evidence="3" type="ORF">GCM10010334_09560</name>
</gene>
<reference evidence="3" key="1">
    <citation type="journal article" date="2014" name="Int. J. Syst. Evol. Microbiol.">
        <title>Complete genome sequence of Corynebacterium casei LMG S-19264T (=DSM 44701T), isolated from a smear-ripened cheese.</title>
        <authorList>
            <consortium name="US DOE Joint Genome Institute (JGI-PGF)"/>
            <person name="Walter F."/>
            <person name="Albersmeier A."/>
            <person name="Kalinowski J."/>
            <person name="Ruckert C."/>
        </authorList>
    </citation>
    <scope>NUCLEOTIDE SEQUENCE</scope>
    <source>
        <strain evidence="3">JCM 4637</strain>
    </source>
</reference>
<name>A0A918WTN9_9ACTN</name>